<dbReference type="InParanoid" id="G9N065"/>
<organism evidence="1 2">
    <name type="scientific">Hypocrea virens (strain Gv29-8 / FGSC 10586)</name>
    <name type="common">Gliocladium virens</name>
    <name type="synonym">Trichoderma virens</name>
    <dbReference type="NCBI Taxonomy" id="413071"/>
    <lineage>
        <taxon>Eukaryota</taxon>
        <taxon>Fungi</taxon>
        <taxon>Dikarya</taxon>
        <taxon>Ascomycota</taxon>
        <taxon>Pezizomycotina</taxon>
        <taxon>Sordariomycetes</taxon>
        <taxon>Hypocreomycetidae</taxon>
        <taxon>Hypocreales</taxon>
        <taxon>Hypocreaceae</taxon>
        <taxon>Trichoderma</taxon>
    </lineage>
</organism>
<sequence length="221" mass="24580">MTSYMQNPLVLNPESSHLSYGFADAALLHAFFSLAGLYHDLSVGTKITPLSLMHRGETLRLVNERIAQTPLQLSDGTIGAVAALATFDMVDHKALVGICKDFNKWLFKEVVYESLEGRLGIFVDHGYCKEPYVGDSERRYKETVPIDASEKWGAVTYHDYKTTSSCGYLANAEVYDAEAVGAFEAIKLTRTQIALNPDIKEILLFLDNSAVLYVITKVMKE</sequence>
<protein>
    <submittedName>
        <fullName evidence="1">Uncharacterized protein</fullName>
    </submittedName>
</protein>
<evidence type="ECO:0000313" key="1">
    <source>
        <dbReference type="EMBL" id="EHK19747.1"/>
    </source>
</evidence>
<proteinExistence type="predicted"/>
<name>G9N065_HYPVG</name>
<dbReference type="Proteomes" id="UP000007115">
    <property type="component" value="Unassembled WGS sequence"/>
</dbReference>
<dbReference type="HOGENOM" id="CLU_1250824_0_0_1"/>
<reference evidence="1 2" key="1">
    <citation type="journal article" date="2011" name="Genome Biol.">
        <title>Comparative genome sequence analysis underscores mycoparasitism as the ancestral life style of Trichoderma.</title>
        <authorList>
            <person name="Kubicek C.P."/>
            <person name="Herrera-Estrella A."/>
            <person name="Seidl-Seiboth V."/>
            <person name="Martinez D.A."/>
            <person name="Druzhinina I.S."/>
            <person name="Thon M."/>
            <person name="Zeilinger S."/>
            <person name="Casas-Flores S."/>
            <person name="Horwitz B.A."/>
            <person name="Mukherjee P.K."/>
            <person name="Mukherjee M."/>
            <person name="Kredics L."/>
            <person name="Alcaraz L.D."/>
            <person name="Aerts A."/>
            <person name="Antal Z."/>
            <person name="Atanasova L."/>
            <person name="Cervantes-Badillo M.G."/>
            <person name="Challacombe J."/>
            <person name="Chertkov O."/>
            <person name="McCluskey K."/>
            <person name="Coulpier F."/>
            <person name="Deshpande N."/>
            <person name="von Doehren H."/>
            <person name="Ebbole D.J."/>
            <person name="Esquivel-Naranjo E.U."/>
            <person name="Fekete E."/>
            <person name="Flipphi M."/>
            <person name="Glaser F."/>
            <person name="Gomez-Rodriguez E.Y."/>
            <person name="Gruber S."/>
            <person name="Han C."/>
            <person name="Henrissat B."/>
            <person name="Hermosa R."/>
            <person name="Hernandez-Onate M."/>
            <person name="Karaffa L."/>
            <person name="Kosti I."/>
            <person name="Le Crom S."/>
            <person name="Lindquist E."/>
            <person name="Lucas S."/>
            <person name="Luebeck M."/>
            <person name="Luebeck P.S."/>
            <person name="Margeot A."/>
            <person name="Metz B."/>
            <person name="Misra M."/>
            <person name="Nevalainen H."/>
            <person name="Omann M."/>
            <person name="Packer N."/>
            <person name="Perrone G."/>
            <person name="Uresti-Rivera E.E."/>
            <person name="Salamov A."/>
            <person name="Schmoll M."/>
            <person name="Seiboth B."/>
            <person name="Shapiro H."/>
            <person name="Sukno S."/>
            <person name="Tamayo-Ramos J.A."/>
            <person name="Tisch D."/>
            <person name="Wiest A."/>
            <person name="Wilkinson H.H."/>
            <person name="Zhang M."/>
            <person name="Coutinho P.M."/>
            <person name="Kenerley C.M."/>
            <person name="Monte E."/>
            <person name="Baker S.E."/>
            <person name="Grigoriev I.V."/>
        </authorList>
    </citation>
    <scope>NUCLEOTIDE SEQUENCE [LARGE SCALE GENOMIC DNA]</scope>
    <source>
        <strain evidence="2">Gv29-8 / FGSC 10586</strain>
    </source>
</reference>
<gene>
    <name evidence="1" type="ORF">TRIVIDRAFT_68247</name>
</gene>
<dbReference type="OrthoDB" id="4900701at2759"/>
<dbReference type="GeneID" id="25797064"/>
<comment type="caution">
    <text evidence="1">The sequence shown here is derived from an EMBL/GenBank/DDBJ whole genome shotgun (WGS) entry which is preliminary data.</text>
</comment>
<dbReference type="AlphaFoldDB" id="G9N065"/>
<accession>G9N065</accession>
<keyword evidence="2" id="KW-1185">Reference proteome</keyword>
<dbReference type="VEuPathDB" id="FungiDB:TRIVIDRAFT_68247"/>
<dbReference type="RefSeq" id="XP_013953947.1">
    <property type="nucleotide sequence ID" value="XM_014098472.1"/>
</dbReference>
<dbReference type="EMBL" id="ABDF02000082">
    <property type="protein sequence ID" value="EHK19747.1"/>
    <property type="molecule type" value="Genomic_DNA"/>
</dbReference>
<dbReference type="STRING" id="413071.G9N065"/>
<evidence type="ECO:0000313" key="2">
    <source>
        <dbReference type="Proteomes" id="UP000007115"/>
    </source>
</evidence>